<comment type="caution">
    <text evidence="2">The sequence shown here is derived from an EMBL/GenBank/DDBJ whole genome shotgun (WGS) entry which is preliminary data.</text>
</comment>
<evidence type="ECO:0000256" key="1">
    <source>
        <dbReference type="SAM" id="Coils"/>
    </source>
</evidence>
<dbReference type="AlphaFoldDB" id="A0A9W9ZA28"/>
<proteinExistence type="predicted"/>
<dbReference type="EMBL" id="MU826377">
    <property type="protein sequence ID" value="KAJ7377545.1"/>
    <property type="molecule type" value="Genomic_DNA"/>
</dbReference>
<name>A0A9W9ZA28_9CNID</name>
<keyword evidence="1" id="KW-0175">Coiled coil</keyword>
<evidence type="ECO:0000313" key="2">
    <source>
        <dbReference type="EMBL" id="KAJ7377545.1"/>
    </source>
</evidence>
<feature type="coiled-coil region" evidence="1">
    <location>
        <begin position="121"/>
        <end position="150"/>
    </location>
</feature>
<organism evidence="2 3">
    <name type="scientific">Desmophyllum pertusum</name>
    <dbReference type="NCBI Taxonomy" id="174260"/>
    <lineage>
        <taxon>Eukaryota</taxon>
        <taxon>Metazoa</taxon>
        <taxon>Cnidaria</taxon>
        <taxon>Anthozoa</taxon>
        <taxon>Hexacorallia</taxon>
        <taxon>Scleractinia</taxon>
        <taxon>Caryophylliina</taxon>
        <taxon>Caryophylliidae</taxon>
        <taxon>Desmophyllum</taxon>
    </lineage>
</organism>
<accession>A0A9W9ZA28</accession>
<gene>
    <name evidence="2" type="ORF">OS493_028528</name>
</gene>
<reference evidence="2" key="1">
    <citation type="submission" date="2023-01" db="EMBL/GenBank/DDBJ databases">
        <title>Genome assembly of the deep-sea coral Lophelia pertusa.</title>
        <authorList>
            <person name="Herrera S."/>
            <person name="Cordes E."/>
        </authorList>
    </citation>
    <scope>NUCLEOTIDE SEQUENCE</scope>
    <source>
        <strain evidence="2">USNM1676648</strain>
        <tissue evidence="2">Polyp</tissue>
    </source>
</reference>
<sequence length="221" mass="26686">MLGRMLLTSNSKTQAAFDEMTPRRLGNWRPGQKPTKELLTLISSRMKNQKAKAVIREGGNPVVPSLLLEKKQTFNEEEDRVRTINFPTCWRCSQRCQFCIKKKKRFPKFGNFSMEIANPFLDVLEEILDNEDQEDEEDEDEAELMSTEEVEKNFNNLMRCLSGNFFQKMMMTRWVMRRRTRRTRRMTWMTWRWMTMKWMTMKWMTMKWMTIIVMKAAMMKK</sequence>
<dbReference type="OrthoDB" id="10479853at2759"/>
<keyword evidence="3" id="KW-1185">Reference proteome</keyword>
<protein>
    <submittedName>
        <fullName evidence="2">Uncharacterized protein</fullName>
    </submittedName>
</protein>
<dbReference type="Proteomes" id="UP001163046">
    <property type="component" value="Unassembled WGS sequence"/>
</dbReference>
<evidence type="ECO:0000313" key="3">
    <source>
        <dbReference type="Proteomes" id="UP001163046"/>
    </source>
</evidence>